<sequence length="34" mass="3781">MSRKGIFAKTKVLNFQQVAASEEVAENLELEQGD</sequence>
<organism evidence="1 2">
    <name type="scientific">Enterococcus gallinarum</name>
    <dbReference type="NCBI Taxonomy" id="1353"/>
    <lineage>
        <taxon>Bacteria</taxon>
        <taxon>Bacillati</taxon>
        <taxon>Bacillota</taxon>
        <taxon>Bacilli</taxon>
        <taxon>Lactobacillales</taxon>
        <taxon>Enterococcaceae</taxon>
        <taxon>Enterococcus</taxon>
    </lineage>
</organism>
<dbReference type="RefSeq" id="WP_256597003.1">
    <property type="nucleotide sequence ID" value="NZ_JBHULA010000013.1"/>
</dbReference>
<proteinExistence type="predicted"/>
<dbReference type="InterPro" id="IPR028978">
    <property type="entry name" value="Chorismate_lyase_/UTRA_dom_sf"/>
</dbReference>
<dbReference type="Proteomes" id="UP001183682">
    <property type="component" value="Unassembled WGS sequence"/>
</dbReference>
<dbReference type="AlphaFoldDB" id="A0AAE4HUU8"/>
<protein>
    <submittedName>
        <fullName evidence="1">UTRA domain-containing protein</fullName>
    </submittedName>
</protein>
<evidence type="ECO:0000313" key="1">
    <source>
        <dbReference type="EMBL" id="MDT2692025.1"/>
    </source>
</evidence>
<accession>A0AAE4HUU8</accession>
<dbReference type="EMBL" id="JARPZN010000027">
    <property type="protein sequence ID" value="MDT2692025.1"/>
    <property type="molecule type" value="Genomic_DNA"/>
</dbReference>
<reference evidence="1" key="1">
    <citation type="submission" date="2023-03" db="EMBL/GenBank/DDBJ databases">
        <authorList>
            <person name="Shen W."/>
            <person name="Cai J."/>
        </authorList>
    </citation>
    <scope>NUCLEOTIDE SEQUENCE</scope>
    <source>
        <strain evidence="1">K69-2</strain>
    </source>
</reference>
<comment type="caution">
    <text evidence="1">The sequence shown here is derived from an EMBL/GenBank/DDBJ whole genome shotgun (WGS) entry which is preliminary data.</text>
</comment>
<dbReference type="SUPFAM" id="SSF64288">
    <property type="entry name" value="Chorismate lyase-like"/>
    <property type="match status" value="1"/>
</dbReference>
<evidence type="ECO:0000313" key="2">
    <source>
        <dbReference type="Proteomes" id="UP001183682"/>
    </source>
</evidence>
<name>A0AAE4HUU8_ENTGA</name>
<gene>
    <name evidence="1" type="ORF">P7E30_17810</name>
</gene>